<evidence type="ECO:0000313" key="2">
    <source>
        <dbReference type="Proteomes" id="UP000053630"/>
    </source>
</evidence>
<dbReference type="OrthoDB" id="3037028at2759"/>
<reference evidence="2" key="1">
    <citation type="journal article" date="2012" name="Science">
        <title>The Paleozoic origin of enzymatic lignin decomposition reconstructed from 31 fungal genomes.</title>
        <authorList>
            <person name="Floudas D."/>
            <person name="Binder M."/>
            <person name="Riley R."/>
            <person name="Barry K."/>
            <person name="Blanchette R.A."/>
            <person name="Henrissat B."/>
            <person name="Martinez A.T."/>
            <person name="Otillar R."/>
            <person name="Spatafora J.W."/>
            <person name="Yadav J.S."/>
            <person name="Aerts A."/>
            <person name="Benoit I."/>
            <person name="Boyd A."/>
            <person name="Carlson A."/>
            <person name="Copeland A."/>
            <person name="Coutinho P.M."/>
            <person name="de Vries R.P."/>
            <person name="Ferreira P."/>
            <person name="Findley K."/>
            <person name="Foster B."/>
            <person name="Gaskell J."/>
            <person name="Glotzer D."/>
            <person name="Gorecki P."/>
            <person name="Heitman J."/>
            <person name="Hesse C."/>
            <person name="Hori C."/>
            <person name="Igarashi K."/>
            <person name="Jurgens J.A."/>
            <person name="Kallen N."/>
            <person name="Kersten P."/>
            <person name="Kohler A."/>
            <person name="Kuees U."/>
            <person name="Kumar T.K.A."/>
            <person name="Kuo A."/>
            <person name="LaButti K."/>
            <person name="Larrondo L.F."/>
            <person name="Lindquist E."/>
            <person name="Ling A."/>
            <person name="Lombard V."/>
            <person name="Lucas S."/>
            <person name="Lundell T."/>
            <person name="Martin R."/>
            <person name="McLaughlin D.J."/>
            <person name="Morgenstern I."/>
            <person name="Morin E."/>
            <person name="Murat C."/>
            <person name="Nagy L.G."/>
            <person name="Nolan M."/>
            <person name="Ohm R.A."/>
            <person name="Patyshakuliyeva A."/>
            <person name="Rokas A."/>
            <person name="Ruiz-Duenas F.J."/>
            <person name="Sabat G."/>
            <person name="Salamov A."/>
            <person name="Samejima M."/>
            <person name="Schmutz J."/>
            <person name="Slot J.C."/>
            <person name="St John F."/>
            <person name="Stenlid J."/>
            <person name="Sun H."/>
            <person name="Sun S."/>
            <person name="Syed K."/>
            <person name="Tsang A."/>
            <person name="Wiebenga A."/>
            <person name="Young D."/>
            <person name="Pisabarro A."/>
            <person name="Eastwood D.C."/>
            <person name="Martin F."/>
            <person name="Cullen D."/>
            <person name="Grigoriev I.V."/>
            <person name="Hibbett D.S."/>
        </authorList>
    </citation>
    <scope>NUCLEOTIDE SEQUENCE [LARGE SCALE GENOMIC DNA]</scope>
    <source>
        <strain evidence="2">MF3/22</strain>
    </source>
</reference>
<dbReference type="EMBL" id="JH717986">
    <property type="protein sequence ID" value="EJC97704.1"/>
    <property type="molecule type" value="Genomic_DNA"/>
</dbReference>
<gene>
    <name evidence="1" type="ORF">FOMMEDRAFT_98371</name>
</gene>
<sequence>YSQAKIKLFRLFCTLYTLQIHLIRVRKLVVEMDTVYVKGIINNLDLQLNATINRWIVRILLFNFEFQHILALQFACTNRLSQHLYTEANLEEEDDFKEWINQAYTFCYSSVFTVLNNTKPFKTFPTTDYTHAREYCLRQVKTFLETCLQLSRMENHKFTTFVYYTTTFFVKTG</sequence>
<dbReference type="Proteomes" id="UP000053630">
    <property type="component" value="Unassembled WGS sequence"/>
</dbReference>
<accession>R7SJC6</accession>
<proteinExistence type="predicted"/>
<organism evidence="1 2">
    <name type="scientific">Fomitiporia mediterranea (strain MF3/22)</name>
    <name type="common">Grapevine white-rot fungus</name>
    <dbReference type="NCBI Taxonomy" id="694068"/>
    <lineage>
        <taxon>Eukaryota</taxon>
        <taxon>Fungi</taxon>
        <taxon>Dikarya</taxon>
        <taxon>Basidiomycota</taxon>
        <taxon>Agaricomycotina</taxon>
        <taxon>Agaricomycetes</taxon>
        <taxon>Hymenochaetales</taxon>
        <taxon>Hymenochaetaceae</taxon>
        <taxon>Fomitiporia</taxon>
    </lineage>
</organism>
<evidence type="ECO:0000313" key="1">
    <source>
        <dbReference type="EMBL" id="EJC97704.1"/>
    </source>
</evidence>
<name>R7SJC6_FOMME</name>
<dbReference type="RefSeq" id="XP_007272116.1">
    <property type="nucleotide sequence ID" value="XM_007272054.1"/>
</dbReference>
<dbReference type="eggNOG" id="ENOG502R1D5">
    <property type="taxonomic scope" value="Eukaryota"/>
</dbReference>
<dbReference type="KEGG" id="fme:FOMMEDRAFT_98371"/>
<dbReference type="GeneID" id="18681001"/>
<keyword evidence="2" id="KW-1185">Reference proteome</keyword>
<protein>
    <submittedName>
        <fullName evidence="1">Uncharacterized protein</fullName>
    </submittedName>
</protein>
<dbReference type="AlphaFoldDB" id="R7SJC6"/>
<feature type="non-terminal residue" evidence="1">
    <location>
        <position position="1"/>
    </location>
</feature>